<dbReference type="EMBL" id="LUGH01000457">
    <property type="protein sequence ID" value="OBZ84899.1"/>
    <property type="molecule type" value="Genomic_DNA"/>
</dbReference>
<dbReference type="InParanoid" id="A0A1C7N8E7"/>
<sequence>MSLSYDSWIRKEESLRRAYDTLYKQKQEVLLLKKKSHTRWPLKTYNRKTHAIKERQVYTSVDKKYPSKPHINRIPSYSYRPLDPQLTKTPSRYESCSTTAPDYHDSVFHDVTDYVENALKDQKKESDQLTQHENKVDLIKDLSIHLMDQLLHQIMNTGQETDKPLDWEFIMANLIQLKALPIPIIDRIKRQMESKTGKKIPAIDRLNSTWSPLPDLTLSDSEREMQAIVQSLHQTDTYESIAEDEPFQKDVKWLLSLVSQDPYTQQQLTDTVQTEYTHKILDLKKAFF</sequence>
<organism evidence="1 2">
    <name type="scientific">Choanephora cucurbitarum</name>
    <dbReference type="NCBI Taxonomy" id="101091"/>
    <lineage>
        <taxon>Eukaryota</taxon>
        <taxon>Fungi</taxon>
        <taxon>Fungi incertae sedis</taxon>
        <taxon>Mucoromycota</taxon>
        <taxon>Mucoromycotina</taxon>
        <taxon>Mucoromycetes</taxon>
        <taxon>Mucorales</taxon>
        <taxon>Mucorineae</taxon>
        <taxon>Choanephoraceae</taxon>
        <taxon>Choanephoroideae</taxon>
        <taxon>Choanephora</taxon>
    </lineage>
</organism>
<proteinExistence type="predicted"/>
<protein>
    <submittedName>
        <fullName evidence="1">Uncharacterized protein</fullName>
    </submittedName>
</protein>
<dbReference type="OrthoDB" id="2210281at2759"/>
<dbReference type="Proteomes" id="UP000093000">
    <property type="component" value="Unassembled WGS sequence"/>
</dbReference>
<dbReference type="AlphaFoldDB" id="A0A1C7N8E7"/>
<evidence type="ECO:0000313" key="2">
    <source>
        <dbReference type="Proteomes" id="UP000093000"/>
    </source>
</evidence>
<name>A0A1C7N8E7_9FUNG</name>
<evidence type="ECO:0000313" key="1">
    <source>
        <dbReference type="EMBL" id="OBZ84899.1"/>
    </source>
</evidence>
<keyword evidence="2" id="KW-1185">Reference proteome</keyword>
<comment type="caution">
    <text evidence="1">The sequence shown here is derived from an EMBL/GenBank/DDBJ whole genome shotgun (WGS) entry which is preliminary data.</text>
</comment>
<accession>A0A1C7N8E7</accession>
<reference evidence="1 2" key="1">
    <citation type="submission" date="2016-03" db="EMBL/GenBank/DDBJ databases">
        <title>Choanephora cucurbitarum.</title>
        <authorList>
            <person name="Min B."/>
            <person name="Park H."/>
            <person name="Park J.-H."/>
            <person name="Shin H.-D."/>
            <person name="Choi I.-G."/>
        </authorList>
    </citation>
    <scope>NUCLEOTIDE SEQUENCE [LARGE SCALE GENOMIC DNA]</scope>
    <source>
        <strain evidence="1 2">KUS-F28377</strain>
    </source>
</reference>
<gene>
    <name evidence="1" type="ORF">A0J61_07055</name>
</gene>